<reference evidence="1" key="1">
    <citation type="submission" date="2016-11" db="EMBL/GenBank/DDBJ databases">
        <authorList>
            <person name="Jaros S."/>
            <person name="Januszkiewicz K."/>
            <person name="Wedrychowicz H."/>
        </authorList>
    </citation>
    <scope>NUCLEOTIDE SEQUENCE [LARGE SCALE GENOMIC DNA]</scope>
    <source>
        <strain evidence="1">DSM 24724</strain>
    </source>
</reference>
<evidence type="ECO:0008006" key="4">
    <source>
        <dbReference type="Google" id="ProtNLM"/>
    </source>
</evidence>
<sequence length="29" mass="3469">DRNKNTAILYDELGLAEYEAIEAFKRFDY</sequence>
<evidence type="ECO:0000313" key="3">
    <source>
        <dbReference type="Proteomes" id="UP000184028"/>
    </source>
</evidence>
<organism evidence="1 3">
    <name type="scientific">Flavobacterium chilense</name>
    <dbReference type="NCBI Taxonomy" id="946677"/>
    <lineage>
        <taxon>Bacteria</taxon>
        <taxon>Pseudomonadati</taxon>
        <taxon>Bacteroidota</taxon>
        <taxon>Flavobacteriia</taxon>
        <taxon>Flavobacteriales</taxon>
        <taxon>Flavobacteriaceae</taxon>
        <taxon>Flavobacterium</taxon>
    </lineage>
</organism>
<dbReference type="EMBL" id="FRBT01000007">
    <property type="protein sequence ID" value="SHM55052.1"/>
    <property type="molecule type" value="Genomic_DNA"/>
</dbReference>
<dbReference type="AlphaFoldDB" id="A0A1M7JPU4"/>
<feature type="non-terminal residue" evidence="1">
    <location>
        <position position="1"/>
    </location>
</feature>
<evidence type="ECO:0000313" key="1">
    <source>
        <dbReference type="EMBL" id="SHM55052.1"/>
    </source>
</evidence>
<dbReference type="EMBL" id="FRBT01000018">
    <property type="protein sequence ID" value="SHM97597.1"/>
    <property type="molecule type" value="Genomic_DNA"/>
</dbReference>
<proteinExistence type="predicted"/>
<reference evidence="3" key="2">
    <citation type="submission" date="2016-11" db="EMBL/GenBank/DDBJ databases">
        <authorList>
            <person name="Varghese N."/>
            <person name="Submissions S."/>
        </authorList>
    </citation>
    <scope>NUCLEOTIDE SEQUENCE [LARGE SCALE GENOMIC DNA]</scope>
    <source>
        <strain evidence="3">DSM 24724</strain>
    </source>
</reference>
<dbReference type="Proteomes" id="UP000184028">
    <property type="component" value="Unassembled WGS sequence"/>
</dbReference>
<name>A0A1M7JPU4_9FLAO</name>
<evidence type="ECO:0000313" key="2">
    <source>
        <dbReference type="EMBL" id="SHM97597.1"/>
    </source>
</evidence>
<keyword evidence="3" id="KW-1185">Reference proteome</keyword>
<gene>
    <name evidence="1" type="ORF">SAMN05444484_1071</name>
    <name evidence="2" type="ORF">SAMN05444484_1181</name>
</gene>
<accession>A0A1M7JPU4</accession>
<protein>
    <recommendedName>
        <fullName evidence="4">Glucosamine-6-phosphate deaminase</fullName>
    </recommendedName>
</protein>